<evidence type="ECO:0000313" key="6">
    <source>
        <dbReference type="Proteomes" id="UP001500840"/>
    </source>
</evidence>
<feature type="signal peptide" evidence="3">
    <location>
        <begin position="1"/>
        <end position="23"/>
    </location>
</feature>
<keyword evidence="1" id="KW-0677">Repeat</keyword>
<dbReference type="Pfam" id="PF13432">
    <property type="entry name" value="TPR_16"/>
    <property type="match status" value="2"/>
</dbReference>
<accession>A0ABP8NUP1</accession>
<organism evidence="5 6">
    <name type="scientific">Novipirellula rosea</name>
    <dbReference type="NCBI Taxonomy" id="1031540"/>
    <lineage>
        <taxon>Bacteria</taxon>
        <taxon>Pseudomonadati</taxon>
        <taxon>Planctomycetota</taxon>
        <taxon>Planctomycetia</taxon>
        <taxon>Pirellulales</taxon>
        <taxon>Pirellulaceae</taxon>
        <taxon>Novipirellula</taxon>
    </lineage>
</organism>
<dbReference type="SMART" id="SM00028">
    <property type="entry name" value="TPR"/>
    <property type="match status" value="7"/>
</dbReference>
<dbReference type="EMBL" id="BAABGA010000120">
    <property type="protein sequence ID" value="GAA4471785.1"/>
    <property type="molecule type" value="Genomic_DNA"/>
</dbReference>
<dbReference type="Pfam" id="PF13485">
    <property type="entry name" value="Peptidase_MA_2"/>
    <property type="match status" value="1"/>
</dbReference>
<comment type="caution">
    <text evidence="5">The sequence shown here is derived from an EMBL/GenBank/DDBJ whole genome shotgun (WGS) entry which is preliminary data.</text>
</comment>
<dbReference type="Proteomes" id="UP001500840">
    <property type="component" value="Unassembled WGS sequence"/>
</dbReference>
<evidence type="ECO:0000256" key="1">
    <source>
        <dbReference type="ARBA" id="ARBA00022737"/>
    </source>
</evidence>
<reference evidence="6" key="1">
    <citation type="journal article" date="2019" name="Int. J. Syst. Evol. Microbiol.">
        <title>The Global Catalogue of Microorganisms (GCM) 10K type strain sequencing project: providing services to taxonomists for standard genome sequencing and annotation.</title>
        <authorList>
            <consortium name="The Broad Institute Genomics Platform"/>
            <consortium name="The Broad Institute Genome Sequencing Center for Infectious Disease"/>
            <person name="Wu L."/>
            <person name="Ma J."/>
        </authorList>
    </citation>
    <scope>NUCLEOTIDE SEQUENCE [LARGE SCALE GENOMIC DNA]</scope>
    <source>
        <strain evidence="6">JCM 17759</strain>
    </source>
</reference>
<feature type="domain" description="Peptidase MA-like" evidence="4">
    <location>
        <begin position="480"/>
        <end position="601"/>
    </location>
</feature>
<dbReference type="InterPro" id="IPR011990">
    <property type="entry name" value="TPR-like_helical_dom_sf"/>
</dbReference>
<dbReference type="Pfam" id="PF14559">
    <property type="entry name" value="TPR_19"/>
    <property type="match status" value="1"/>
</dbReference>
<dbReference type="InterPro" id="IPR019734">
    <property type="entry name" value="TPR_rpt"/>
</dbReference>
<dbReference type="InterPro" id="IPR039568">
    <property type="entry name" value="Peptidase_MA-like_dom"/>
</dbReference>
<gene>
    <name evidence="5" type="ORF">GCM10023156_66920</name>
</gene>
<sequence length="840" mass="95018">MSAPPFHLAMLLCFASLAVSAIANDLESAQDQFRIGKYTEAEAVASAAVESGIWNERWSRLLIQCQLEQGKYAEALQTYEDAIRRYPTSMTLRMLGLEAIRFNNLSERADEERKRFFQILQSSPLRFASRDNLIAAGRYFVEEGEDARQVLEMFYDRVRDSNPDFLEAYIATAELALEKGDYKVAAETLAEAERIDDTDPRISYLKARAFESSDTKVTIESLQRALELNPNHVPALLMQAELALDRELYDDAEAAITAVLKINPSEPDAWALRSVMAHLEGDTEREQEMRSKALRTWNKNPRVDYLIGSNLSQKYRFAEGAAYQRRALEFDPDYHAANFQLAQDLLRLGNDDKGWTLAKSVADDDPYNVVAHNLLTLYDRIKGFSVLESGDIHVRMDPKEADLYGDAVLELLTEARATLCEKYDVQPDAPIMVEIFPEQKDFAIRTFGLPGGDGYLGVCFGRVITANSPASQGERPYNWKSVLWHEFCHVVTLEKTKNRMPRWLSEGISVYEERMRNPAWGESMTPQYREMILGESLTPVSKLSSAFLSPPSALHLQFAYYESSLVIEFLIEKHGIESLITVLVSLADGLSIDDALTRSVGSLDRLDVEFATYAREKAEAFAPEADWSREDLPADATTDELAKWVEDHPTNYWGLRRLAEAWIAGKQDQKALPVLEKIVELGAVTQEREGPLELLADVYQRLGQEKRERETREQVLALSSDALPSYRRLIEIATQHDDWQHVLEYSEATLAIQPLQPFGYEHMAVAAAKLKKPEKEIRPLEALLQMDPIDPAALNFQLARAWLQSGETTSAKRHVLAALEAAPRYRDAHRLLLEIVADSQ</sequence>
<proteinExistence type="predicted"/>
<evidence type="ECO:0000259" key="4">
    <source>
        <dbReference type="Pfam" id="PF13485"/>
    </source>
</evidence>
<name>A0ABP8NUP1_9BACT</name>
<dbReference type="PANTHER" id="PTHR45586:SF15">
    <property type="entry name" value="TPR REPEAT-CONTAINING PROTEIN YPIA"/>
    <property type="match status" value="1"/>
</dbReference>
<evidence type="ECO:0000256" key="3">
    <source>
        <dbReference type="SAM" id="SignalP"/>
    </source>
</evidence>
<dbReference type="RefSeq" id="WP_345327979.1">
    <property type="nucleotide sequence ID" value="NZ_BAABGA010000120.1"/>
</dbReference>
<keyword evidence="3" id="KW-0732">Signal</keyword>
<dbReference type="Gene3D" id="1.25.40.10">
    <property type="entry name" value="Tetratricopeptide repeat domain"/>
    <property type="match status" value="4"/>
</dbReference>
<protein>
    <submittedName>
        <fullName evidence="5">Tetratricopeptide repeat protein</fullName>
    </submittedName>
</protein>
<keyword evidence="2" id="KW-0802">TPR repeat</keyword>
<keyword evidence="6" id="KW-1185">Reference proteome</keyword>
<feature type="chain" id="PRO_5047516532" evidence="3">
    <location>
        <begin position="24"/>
        <end position="840"/>
    </location>
</feature>
<dbReference type="SUPFAM" id="SSF48452">
    <property type="entry name" value="TPR-like"/>
    <property type="match status" value="3"/>
</dbReference>
<dbReference type="InterPro" id="IPR051012">
    <property type="entry name" value="CellSynth/LPSAsmb/PSIAsmb"/>
</dbReference>
<evidence type="ECO:0000256" key="2">
    <source>
        <dbReference type="ARBA" id="ARBA00022803"/>
    </source>
</evidence>
<evidence type="ECO:0000313" key="5">
    <source>
        <dbReference type="EMBL" id="GAA4471785.1"/>
    </source>
</evidence>
<dbReference type="PANTHER" id="PTHR45586">
    <property type="entry name" value="TPR REPEAT-CONTAINING PROTEIN PA4667"/>
    <property type="match status" value="1"/>
</dbReference>